<dbReference type="GO" id="GO:0046872">
    <property type="term" value="F:metal ion binding"/>
    <property type="evidence" value="ECO:0007669"/>
    <property type="project" value="UniProtKB-KW"/>
</dbReference>
<keyword evidence="14" id="KW-1185">Reference proteome</keyword>
<dbReference type="Gene3D" id="2.40.30.10">
    <property type="entry name" value="Translation factors"/>
    <property type="match status" value="1"/>
</dbReference>
<evidence type="ECO:0000256" key="6">
    <source>
        <dbReference type="ARBA" id="ARBA00022827"/>
    </source>
</evidence>
<dbReference type="InterPro" id="IPR050353">
    <property type="entry name" value="PyrK_electron_transfer"/>
</dbReference>
<dbReference type="InterPro" id="IPR039261">
    <property type="entry name" value="FNR_nucleotide-bd"/>
</dbReference>
<dbReference type="EMBL" id="PGGK01000003">
    <property type="protein sequence ID" value="TGC10588.1"/>
    <property type="molecule type" value="Genomic_DNA"/>
</dbReference>
<gene>
    <name evidence="13" type="ORF">CUN85_03600</name>
</gene>
<keyword evidence="2" id="KW-0813">Transport</keyword>
<feature type="domain" description="FAD-binding FR-type" evidence="12">
    <location>
        <begin position="1"/>
        <end position="89"/>
    </location>
</feature>
<dbReference type="OrthoDB" id="35401at2157"/>
<organism evidence="13 14">
    <name type="scientific">Methanolobus halotolerans</name>
    <dbReference type="NCBI Taxonomy" id="2052935"/>
    <lineage>
        <taxon>Archaea</taxon>
        <taxon>Methanobacteriati</taxon>
        <taxon>Methanobacteriota</taxon>
        <taxon>Stenosarchaea group</taxon>
        <taxon>Methanomicrobia</taxon>
        <taxon>Methanosarcinales</taxon>
        <taxon>Methanosarcinaceae</taxon>
        <taxon>Methanolobus</taxon>
    </lineage>
</organism>
<dbReference type="Gene3D" id="2.10.240.10">
    <property type="entry name" value="Dihydroorotate dehydrogenase, electron transfer subunit"/>
    <property type="match status" value="1"/>
</dbReference>
<dbReference type="CDD" id="cd06220">
    <property type="entry name" value="DHOD_e_trans_like2"/>
    <property type="match status" value="1"/>
</dbReference>
<keyword evidence="4 11" id="KW-0001">2Fe-2S</keyword>
<dbReference type="PIRSF" id="PIRSF006816">
    <property type="entry name" value="Cyc3_hyd_g"/>
    <property type="match status" value="1"/>
</dbReference>
<evidence type="ECO:0000256" key="1">
    <source>
        <dbReference type="ARBA" id="ARBA00006422"/>
    </source>
</evidence>
<dbReference type="Gene3D" id="3.40.50.80">
    <property type="entry name" value="Nucleotide-binding domain of ferredoxin-NADP reductase (FNR) module"/>
    <property type="match status" value="1"/>
</dbReference>
<keyword evidence="6" id="KW-0274">FAD</keyword>
<dbReference type="InterPro" id="IPR017927">
    <property type="entry name" value="FAD-bd_FR_type"/>
</dbReference>
<sequence length="259" mass="28292">MYPIDVTITKIVRESPSTKTFFFDRSFEEALPGQFVMVWVRGTDEIPMTLSYKNAVTVQKVGDATAKMFELREGDHLGIRGPFGKGFTLPGPDERILIVAGGVGAAAIVMLAEYALSKDASVTTILGARNVGEMLFVYRLTPCKGLHLTTDDGSAHRCGFVTDVLVEIDSSAFDRIYICGPEMMMKCVFGILEKQGSLEKAEFSLHRYFKCGIGVCGACCMDSEGLRVCKDGPVFNGMQLIGSEFGKYMRGPGGNKKLF</sequence>
<feature type="binding site" evidence="11">
    <location>
        <position position="216"/>
    </location>
    <ligand>
        <name>[2Fe-2S] cluster</name>
        <dbReference type="ChEBI" id="CHEBI:190135"/>
    </ligand>
</feature>
<evidence type="ECO:0000256" key="10">
    <source>
        <dbReference type="ARBA" id="ARBA00034078"/>
    </source>
</evidence>
<comment type="cofactor">
    <cofactor evidence="10">
        <name>[2Fe-2S] cluster</name>
        <dbReference type="ChEBI" id="CHEBI:190135"/>
    </cofactor>
</comment>
<evidence type="ECO:0000256" key="3">
    <source>
        <dbReference type="ARBA" id="ARBA00022630"/>
    </source>
</evidence>
<dbReference type="InterPro" id="IPR019480">
    <property type="entry name" value="Dihydroorotate_DH_Fe-S-bd"/>
</dbReference>
<feature type="binding site" evidence="11">
    <location>
        <position position="211"/>
    </location>
    <ligand>
        <name>[2Fe-2S] cluster</name>
        <dbReference type="ChEBI" id="CHEBI:190135"/>
    </ligand>
</feature>
<dbReference type="RefSeq" id="WP_135389125.1">
    <property type="nucleotide sequence ID" value="NZ_PGGK01000003.1"/>
</dbReference>
<dbReference type="GO" id="GO:0016491">
    <property type="term" value="F:oxidoreductase activity"/>
    <property type="evidence" value="ECO:0007669"/>
    <property type="project" value="InterPro"/>
</dbReference>
<dbReference type="NCBIfam" id="NF000796">
    <property type="entry name" value="PRK00054.1-1"/>
    <property type="match status" value="1"/>
</dbReference>
<evidence type="ECO:0000256" key="5">
    <source>
        <dbReference type="ARBA" id="ARBA00022723"/>
    </source>
</evidence>
<dbReference type="PROSITE" id="PS51384">
    <property type="entry name" value="FAD_FR"/>
    <property type="match status" value="1"/>
</dbReference>
<dbReference type="SUPFAM" id="SSF52343">
    <property type="entry name" value="Ferredoxin reductase-like, C-terminal NADP-linked domain"/>
    <property type="match status" value="1"/>
</dbReference>
<evidence type="ECO:0000256" key="8">
    <source>
        <dbReference type="ARBA" id="ARBA00023004"/>
    </source>
</evidence>
<evidence type="ECO:0000256" key="11">
    <source>
        <dbReference type="PIRSR" id="PIRSR006816-2"/>
    </source>
</evidence>
<name>A0A4E0QSK2_9EURY</name>
<protein>
    <submittedName>
        <fullName evidence="13">Dihydroorotate dehydrogenase electron transfer subunit</fullName>
    </submittedName>
</protein>
<dbReference type="InterPro" id="IPR017938">
    <property type="entry name" value="Riboflavin_synthase-like_b-brl"/>
</dbReference>
<comment type="similarity">
    <text evidence="1">Belongs to the PyrK family.</text>
</comment>
<dbReference type="GO" id="GO:0051537">
    <property type="term" value="F:2 iron, 2 sulfur cluster binding"/>
    <property type="evidence" value="ECO:0007669"/>
    <property type="project" value="UniProtKB-KW"/>
</dbReference>
<dbReference type="GO" id="GO:0050660">
    <property type="term" value="F:flavin adenine dinucleotide binding"/>
    <property type="evidence" value="ECO:0007669"/>
    <property type="project" value="InterPro"/>
</dbReference>
<dbReference type="PANTHER" id="PTHR43513:SF3">
    <property type="entry name" value="DIHYDROOROTATE DEHYDROGENASE B (NAD(+)), ELECTRON TRANSFER SUBUNIT-RELATED"/>
    <property type="match status" value="1"/>
</dbReference>
<evidence type="ECO:0000313" key="13">
    <source>
        <dbReference type="EMBL" id="TGC10588.1"/>
    </source>
</evidence>
<dbReference type="Pfam" id="PF10418">
    <property type="entry name" value="DHODB_Fe-S_bind"/>
    <property type="match status" value="1"/>
</dbReference>
<dbReference type="InterPro" id="IPR012165">
    <property type="entry name" value="Cyt_c3_hydrogenase_gsu"/>
</dbReference>
<evidence type="ECO:0000256" key="4">
    <source>
        <dbReference type="ARBA" id="ARBA00022714"/>
    </source>
</evidence>
<comment type="cofactor">
    <cofactor evidence="11">
        <name>[2Fe-2S] cluster</name>
        <dbReference type="ChEBI" id="CHEBI:190135"/>
    </cofactor>
    <text evidence="11">Binds 1 [2Fe-2S] cluster per subunit.</text>
</comment>
<comment type="caution">
    <text evidence="13">The sequence shown here is derived from an EMBL/GenBank/DDBJ whole genome shotgun (WGS) entry which is preliminary data.</text>
</comment>
<proteinExistence type="inferred from homology"/>
<evidence type="ECO:0000256" key="7">
    <source>
        <dbReference type="ARBA" id="ARBA00022982"/>
    </source>
</evidence>
<evidence type="ECO:0000256" key="2">
    <source>
        <dbReference type="ARBA" id="ARBA00022448"/>
    </source>
</evidence>
<reference evidence="13 14" key="1">
    <citation type="submission" date="2017-11" db="EMBL/GenBank/DDBJ databases">
        <title>Isolation and Characterization of Methanogenic Archaea from Saline Meromictic Lake at Siberia.</title>
        <authorList>
            <person name="Shen Y."/>
            <person name="Huang H.-H."/>
            <person name="Lai M.-C."/>
            <person name="Chen S.-C."/>
        </authorList>
    </citation>
    <scope>NUCLEOTIDE SEQUENCE [LARGE SCALE GENOMIC DNA]</scope>
    <source>
        <strain evidence="13 14">SY-01</strain>
    </source>
</reference>
<evidence type="ECO:0000313" key="14">
    <source>
        <dbReference type="Proteomes" id="UP000297295"/>
    </source>
</evidence>
<feature type="binding site" evidence="11">
    <location>
        <position position="219"/>
    </location>
    <ligand>
        <name>[2Fe-2S] cluster</name>
        <dbReference type="ChEBI" id="CHEBI:190135"/>
    </ligand>
</feature>
<dbReference type="InterPro" id="IPR037117">
    <property type="entry name" value="Dihydroorotate_DH_ele_sf"/>
</dbReference>
<dbReference type="GO" id="GO:0006221">
    <property type="term" value="P:pyrimidine nucleotide biosynthetic process"/>
    <property type="evidence" value="ECO:0007669"/>
    <property type="project" value="InterPro"/>
</dbReference>
<dbReference type="Proteomes" id="UP000297295">
    <property type="component" value="Unassembled WGS sequence"/>
</dbReference>
<keyword evidence="8 11" id="KW-0408">Iron</keyword>
<accession>A0A4E0QSK2</accession>
<evidence type="ECO:0000259" key="12">
    <source>
        <dbReference type="PROSITE" id="PS51384"/>
    </source>
</evidence>
<dbReference type="AlphaFoldDB" id="A0A4E0QSK2"/>
<dbReference type="PANTHER" id="PTHR43513">
    <property type="entry name" value="DIHYDROOROTATE DEHYDROGENASE B (NAD(+)), ELECTRON TRANSFER SUBUNIT"/>
    <property type="match status" value="1"/>
</dbReference>
<feature type="binding site" evidence="11">
    <location>
        <position position="229"/>
    </location>
    <ligand>
        <name>[2Fe-2S] cluster</name>
        <dbReference type="ChEBI" id="CHEBI:190135"/>
    </ligand>
</feature>
<dbReference type="SUPFAM" id="SSF63380">
    <property type="entry name" value="Riboflavin synthase domain-like"/>
    <property type="match status" value="1"/>
</dbReference>
<keyword evidence="5 11" id="KW-0479">Metal-binding</keyword>
<keyword evidence="7" id="KW-0249">Electron transport</keyword>
<keyword evidence="3" id="KW-0285">Flavoprotein</keyword>
<evidence type="ECO:0000256" key="9">
    <source>
        <dbReference type="ARBA" id="ARBA00023014"/>
    </source>
</evidence>
<keyword evidence="9 11" id="KW-0411">Iron-sulfur</keyword>